<dbReference type="Proteomes" id="UP001295469">
    <property type="component" value="Chromosome A03"/>
</dbReference>
<dbReference type="AlphaFoldDB" id="A0A816VS79"/>
<organism evidence="1">
    <name type="scientific">Brassica napus</name>
    <name type="common">Rape</name>
    <dbReference type="NCBI Taxonomy" id="3708"/>
    <lineage>
        <taxon>Eukaryota</taxon>
        <taxon>Viridiplantae</taxon>
        <taxon>Streptophyta</taxon>
        <taxon>Embryophyta</taxon>
        <taxon>Tracheophyta</taxon>
        <taxon>Spermatophyta</taxon>
        <taxon>Magnoliopsida</taxon>
        <taxon>eudicotyledons</taxon>
        <taxon>Gunneridae</taxon>
        <taxon>Pentapetalae</taxon>
        <taxon>rosids</taxon>
        <taxon>malvids</taxon>
        <taxon>Brassicales</taxon>
        <taxon>Brassicaceae</taxon>
        <taxon>Brassiceae</taxon>
        <taxon>Brassica</taxon>
    </lineage>
</organism>
<reference evidence="1" key="1">
    <citation type="submission" date="2021-01" db="EMBL/GenBank/DDBJ databases">
        <authorList>
            <consortium name="Genoscope - CEA"/>
            <person name="William W."/>
        </authorList>
    </citation>
    <scope>NUCLEOTIDE SEQUENCE</scope>
</reference>
<accession>A0A816VS79</accession>
<protein>
    <submittedName>
        <fullName evidence="1">(rape) hypothetical protein</fullName>
    </submittedName>
</protein>
<proteinExistence type="predicted"/>
<sequence>MGTVPVDCKRHGNLQRKILNDGIFSSYCRWSLFLAYFGLELRFFSRVSFEFSLKAVRAVSIRV</sequence>
<dbReference type="EMBL" id="HG994357">
    <property type="protein sequence ID" value="CAF2128652.1"/>
    <property type="molecule type" value="Genomic_DNA"/>
</dbReference>
<gene>
    <name evidence="1" type="ORF">DARMORV10_A03P43710.1</name>
</gene>
<evidence type="ECO:0000313" key="1">
    <source>
        <dbReference type="EMBL" id="CAF2128652.1"/>
    </source>
</evidence>
<name>A0A816VS79_BRANA</name>